<proteinExistence type="predicted"/>
<evidence type="ECO:0000313" key="2">
    <source>
        <dbReference type="EMBL" id="VVC38443.1"/>
    </source>
</evidence>
<sequence>TGPSSLLWTPAATHDDWPGATPVCFVDVPGNVATSDKKKKKRNFFTGRPFAEQMYWSCRPPSPPPRGGPEDPGRDSCGPSVPCEAYGGGDEAVLLLLITKSKTVETSDVRILFFIVKSRSHCAVKKFCFARIKFKEENCPRNIL</sequence>
<dbReference type="Proteomes" id="UP000325440">
    <property type="component" value="Unassembled WGS sequence"/>
</dbReference>
<keyword evidence="3" id="KW-1185">Reference proteome</keyword>
<organism evidence="2 3">
    <name type="scientific">Cinara cedri</name>
    <dbReference type="NCBI Taxonomy" id="506608"/>
    <lineage>
        <taxon>Eukaryota</taxon>
        <taxon>Metazoa</taxon>
        <taxon>Ecdysozoa</taxon>
        <taxon>Arthropoda</taxon>
        <taxon>Hexapoda</taxon>
        <taxon>Insecta</taxon>
        <taxon>Pterygota</taxon>
        <taxon>Neoptera</taxon>
        <taxon>Paraneoptera</taxon>
        <taxon>Hemiptera</taxon>
        <taxon>Sternorrhyncha</taxon>
        <taxon>Aphidomorpha</taxon>
        <taxon>Aphidoidea</taxon>
        <taxon>Aphididae</taxon>
        <taxon>Lachninae</taxon>
        <taxon>Cinara</taxon>
    </lineage>
</organism>
<evidence type="ECO:0000256" key="1">
    <source>
        <dbReference type="SAM" id="MobiDB-lite"/>
    </source>
</evidence>
<gene>
    <name evidence="2" type="ORF">CINCED_3A023778</name>
</gene>
<feature type="region of interest" description="Disordered" evidence="1">
    <location>
        <begin position="55"/>
        <end position="80"/>
    </location>
</feature>
<feature type="non-terminal residue" evidence="2">
    <location>
        <position position="1"/>
    </location>
</feature>
<dbReference type="AlphaFoldDB" id="A0A5E4N1I2"/>
<protein>
    <submittedName>
        <fullName evidence="2">Uncharacterized protein</fullName>
    </submittedName>
</protein>
<accession>A0A5E4N1I2</accession>
<name>A0A5E4N1I2_9HEMI</name>
<evidence type="ECO:0000313" key="3">
    <source>
        <dbReference type="Proteomes" id="UP000325440"/>
    </source>
</evidence>
<dbReference type="EMBL" id="CABPRJ010001473">
    <property type="protein sequence ID" value="VVC38443.1"/>
    <property type="molecule type" value="Genomic_DNA"/>
</dbReference>
<reference evidence="2 3" key="1">
    <citation type="submission" date="2019-08" db="EMBL/GenBank/DDBJ databases">
        <authorList>
            <person name="Alioto T."/>
            <person name="Alioto T."/>
            <person name="Gomez Garrido J."/>
        </authorList>
    </citation>
    <scope>NUCLEOTIDE SEQUENCE [LARGE SCALE GENOMIC DNA]</scope>
</reference>